<evidence type="ECO:0000256" key="1">
    <source>
        <dbReference type="SAM" id="MobiDB-lite"/>
    </source>
</evidence>
<name>A0A6M0K763_9GAMM</name>
<reference evidence="2 3" key="1">
    <citation type="submission" date="2020-02" db="EMBL/GenBank/DDBJ databases">
        <title>Genome sequences of Thiorhodococcus mannitoliphagus and Thiorhodococcus minor, purple sulfur photosynthetic bacteria in the gammaproteobacterial family, Chromatiaceae.</title>
        <authorList>
            <person name="Aviles F.A."/>
            <person name="Meyer T.E."/>
            <person name="Kyndt J.A."/>
        </authorList>
    </citation>
    <scope>NUCLEOTIDE SEQUENCE [LARGE SCALE GENOMIC DNA]</scope>
    <source>
        <strain evidence="2 3">DSM 11518</strain>
    </source>
</reference>
<feature type="compositionally biased region" description="Basic and acidic residues" evidence="1">
    <location>
        <begin position="114"/>
        <end position="132"/>
    </location>
</feature>
<keyword evidence="3" id="KW-1185">Reference proteome</keyword>
<evidence type="ECO:0000313" key="3">
    <source>
        <dbReference type="Proteomes" id="UP000483379"/>
    </source>
</evidence>
<organism evidence="2 3">
    <name type="scientific">Thiorhodococcus minor</name>
    <dbReference type="NCBI Taxonomy" id="57489"/>
    <lineage>
        <taxon>Bacteria</taxon>
        <taxon>Pseudomonadati</taxon>
        <taxon>Pseudomonadota</taxon>
        <taxon>Gammaproteobacteria</taxon>
        <taxon>Chromatiales</taxon>
        <taxon>Chromatiaceae</taxon>
        <taxon>Thiorhodococcus</taxon>
    </lineage>
</organism>
<dbReference type="RefSeq" id="WP_164455220.1">
    <property type="nucleotide sequence ID" value="NZ_JAAIJQ010000092.1"/>
</dbReference>
<accession>A0A6M0K763</accession>
<dbReference type="Proteomes" id="UP000483379">
    <property type="component" value="Unassembled WGS sequence"/>
</dbReference>
<dbReference type="EMBL" id="JAAIJQ010000092">
    <property type="protein sequence ID" value="NEV64457.1"/>
    <property type="molecule type" value="Genomic_DNA"/>
</dbReference>
<comment type="caution">
    <text evidence="2">The sequence shown here is derived from an EMBL/GenBank/DDBJ whole genome shotgun (WGS) entry which is preliminary data.</text>
</comment>
<feature type="region of interest" description="Disordered" evidence="1">
    <location>
        <begin position="112"/>
        <end position="132"/>
    </location>
</feature>
<protein>
    <submittedName>
        <fullName evidence="2">Uncharacterized protein</fullName>
    </submittedName>
</protein>
<dbReference type="AlphaFoldDB" id="A0A6M0K763"/>
<gene>
    <name evidence="2" type="ORF">G3446_21700</name>
</gene>
<sequence>MLQINRTRALVEDLEDGKRWTIPFYLINLEGRDIDIAPTKPRGLDRNSVKVGDRVAFRDRRGEEHFGEVTKLNQKTAAVQVGAVRWRVAYGLLAPVIEGDLGADDLALPGTWTRIEEGKDGSENQDTEEPRE</sequence>
<proteinExistence type="predicted"/>
<evidence type="ECO:0000313" key="2">
    <source>
        <dbReference type="EMBL" id="NEV64457.1"/>
    </source>
</evidence>